<evidence type="ECO:0008006" key="4">
    <source>
        <dbReference type="Google" id="ProtNLM"/>
    </source>
</evidence>
<sequence length="111" mass="11313">MTTTRLPRRATGHRRGVRALAATVLTSALGALALVTAAPASATPDDCTRWTSGSRGQTINVVCTAGTGHYGIAAACWDGSSATSKVVGIGETASAICYNSSVRSSILHFFA</sequence>
<proteinExistence type="predicted"/>
<comment type="caution">
    <text evidence="2">The sequence shown here is derived from an EMBL/GenBank/DDBJ whole genome shotgun (WGS) entry which is preliminary data.</text>
</comment>
<feature type="signal peptide" evidence="1">
    <location>
        <begin position="1"/>
        <end position="42"/>
    </location>
</feature>
<feature type="chain" id="PRO_5032273161" description="Ig-like domain-containing protein" evidence="1">
    <location>
        <begin position="43"/>
        <end position="111"/>
    </location>
</feature>
<reference evidence="2 3" key="1">
    <citation type="submission" date="2020-07" db="EMBL/GenBank/DDBJ databases">
        <title>Sequencing the genomes of 1000 actinobacteria strains.</title>
        <authorList>
            <person name="Klenk H.-P."/>
        </authorList>
    </citation>
    <scope>NUCLEOTIDE SEQUENCE [LARGE SCALE GENOMIC DNA]</scope>
    <source>
        <strain evidence="2 3">DSM 104006</strain>
    </source>
</reference>
<evidence type="ECO:0000313" key="2">
    <source>
        <dbReference type="EMBL" id="NYI91338.1"/>
    </source>
</evidence>
<dbReference type="RefSeq" id="WP_179775241.1">
    <property type="nucleotide sequence ID" value="NZ_JACCFK010000001.1"/>
</dbReference>
<dbReference type="AlphaFoldDB" id="A0A853B7Q3"/>
<dbReference type="Proteomes" id="UP000549616">
    <property type="component" value="Unassembled WGS sequence"/>
</dbReference>
<evidence type="ECO:0000313" key="3">
    <source>
        <dbReference type="Proteomes" id="UP000549616"/>
    </source>
</evidence>
<accession>A0A853B7Q3</accession>
<keyword evidence="1" id="KW-0732">Signal</keyword>
<evidence type="ECO:0000256" key="1">
    <source>
        <dbReference type="SAM" id="SignalP"/>
    </source>
</evidence>
<protein>
    <recommendedName>
        <fullName evidence="4">Ig-like domain-containing protein</fullName>
    </recommendedName>
</protein>
<name>A0A853B7Q3_9PSEU</name>
<keyword evidence="3" id="KW-1185">Reference proteome</keyword>
<organism evidence="2 3">
    <name type="scientific">Amycolatopsis endophytica</name>
    <dbReference type="NCBI Taxonomy" id="860233"/>
    <lineage>
        <taxon>Bacteria</taxon>
        <taxon>Bacillati</taxon>
        <taxon>Actinomycetota</taxon>
        <taxon>Actinomycetes</taxon>
        <taxon>Pseudonocardiales</taxon>
        <taxon>Pseudonocardiaceae</taxon>
        <taxon>Amycolatopsis</taxon>
    </lineage>
</organism>
<gene>
    <name evidence="2" type="ORF">HNR02_004661</name>
</gene>
<dbReference type="EMBL" id="JACCFK010000001">
    <property type="protein sequence ID" value="NYI91338.1"/>
    <property type="molecule type" value="Genomic_DNA"/>
</dbReference>